<evidence type="ECO:0000313" key="1">
    <source>
        <dbReference type="EMBL" id="KAH7942829.1"/>
    </source>
</evidence>
<protein>
    <submittedName>
        <fullName evidence="1">Uncharacterized protein</fullName>
    </submittedName>
</protein>
<gene>
    <name evidence="1" type="ORF">HPB52_001611</name>
</gene>
<dbReference type="GO" id="GO:0003713">
    <property type="term" value="F:transcription coactivator activity"/>
    <property type="evidence" value="ECO:0007669"/>
    <property type="project" value="InterPro"/>
</dbReference>
<dbReference type="PANTHER" id="PTHR31606">
    <property type="entry name" value="WW DOMAIN BINDING PROTEIN 2, ISOFORM E"/>
    <property type="match status" value="1"/>
</dbReference>
<dbReference type="GO" id="GO:0005634">
    <property type="term" value="C:nucleus"/>
    <property type="evidence" value="ECO:0007669"/>
    <property type="project" value="TreeGrafter"/>
</dbReference>
<proteinExistence type="predicted"/>
<dbReference type="SUPFAM" id="SSF50729">
    <property type="entry name" value="PH domain-like"/>
    <property type="match status" value="1"/>
</dbReference>
<comment type="caution">
    <text evidence="1">The sequence shown here is derived from an EMBL/GenBank/DDBJ whole genome shotgun (WGS) entry which is preliminary data.</text>
</comment>
<dbReference type="PANTHER" id="PTHR31606:SF1">
    <property type="entry name" value="WW DOMAIN BINDING PROTEIN 2, ISOFORM E"/>
    <property type="match status" value="1"/>
</dbReference>
<name>A0A9D4PHG1_RHISA</name>
<accession>A0A9D4PHG1</accession>
<dbReference type="Proteomes" id="UP000821837">
    <property type="component" value="Unassembled WGS sequence"/>
</dbReference>
<sequence length="68" mass="7537">MVFTNSNSKDFLQSFSFPFFTMSSLGLEQPIFGANYIKGTVKAEQNGFPRRKAGQLPQICSVREGADV</sequence>
<dbReference type="GO" id="GO:0031490">
    <property type="term" value="F:chromatin DNA binding"/>
    <property type="evidence" value="ECO:0007669"/>
    <property type="project" value="TreeGrafter"/>
</dbReference>
<reference evidence="1" key="1">
    <citation type="journal article" date="2020" name="Cell">
        <title>Large-Scale Comparative Analyses of Tick Genomes Elucidate Their Genetic Diversity and Vector Capacities.</title>
        <authorList>
            <consortium name="Tick Genome and Microbiome Consortium (TIGMIC)"/>
            <person name="Jia N."/>
            <person name="Wang J."/>
            <person name="Shi W."/>
            <person name="Du L."/>
            <person name="Sun Y."/>
            <person name="Zhan W."/>
            <person name="Jiang J.F."/>
            <person name="Wang Q."/>
            <person name="Zhang B."/>
            <person name="Ji P."/>
            <person name="Bell-Sakyi L."/>
            <person name="Cui X.M."/>
            <person name="Yuan T.T."/>
            <person name="Jiang B.G."/>
            <person name="Yang W.F."/>
            <person name="Lam T.T."/>
            <person name="Chang Q.C."/>
            <person name="Ding S.J."/>
            <person name="Wang X.J."/>
            <person name="Zhu J.G."/>
            <person name="Ruan X.D."/>
            <person name="Zhao L."/>
            <person name="Wei J.T."/>
            <person name="Ye R.Z."/>
            <person name="Que T.C."/>
            <person name="Du C.H."/>
            <person name="Zhou Y.H."/>
            <person name="Cheng J.X."/>
            <person name="Dai P.F."/>
            <person name="Guo W.B."/>
            <person name="Han X.H."/>
            <person name="Huang E.J."/>
            <person name="Li L.F."/>
            <person name="Wei W."/>
            <person name="Gao Y.C."/>
            <person name="Liu J.Z."/>
            <person name="Shao H.Z."/>
            <person name="Wang X."/>
            <person name="Wang C.C."/>
            <person name="Yang T.C."/>
            <person name="Huo Q.B."/>
            <person name="Li W."/>
            <person name="Chen H.Y."/>
            <person name="Chen S.E."/>
            <person name="Zhou L.G."/>
            <person name="Ni X.B."/>
            <person name="Tian J.H."/>
            <person name="Sheng Y."/>
            <person name="Liu T."/>
            <person name="Pan Y.S."/>
            <person name="Xia L.Y."/>
            <person name="Li J."/>
            <person name="Zhao F."/>
            <person name="Cao W.C."/>
        </authorList>
    </citation>
    <scope>NUCLEOTIDE SEQUENCE</scope>
    <source>
        <strain evidence="1">Rsan-2018</strain>
    </source>
</reference>
<organism evidence="1 2">
    <name type="scientific">Rhipicephalus sanguineus</name>
    <name type="common">Brown dog tick</name>
    <name type="synonym">Ixodes sanguineus</name>
    <dbReference type="NCBI Taxonomy" id="34632"/>
    <lineage>
        <taxon>Eukaryota</taxon>
        <taxon>Metazoa</taxon>
        <taxon>Ecdysozoa</taxon>
        <taxon>Arthropoda</taxon>
        <taxon>Chelicerata</taxon>
        <taxon>Arachnida</taxon>
        <taxon>Acari</taxon>
        <taxon>Parasitiformes</taxon>
        <taxon>Ixodida</taxon>
        <taxon>Ixodoidea</taxon>
        <taxon>Ixodidae</taxon>
        <taxon>Rhipicephalinae</taxon>
        <taxon>Rhipicephalus</taxon>
        <taxon>Rhipicephalus</taxon>
    </lineage>
</organism>
<keyword evidence="2" id="KW-1185">Reference proteome</keyword>
<reference evidence="1" key="2">
    <citation type="submission" date="2021-09" db="EMBL/GenBank/DDBJ databases">
        <authorList>
            <person name="Jia N."/>
            <person name="Wang J."/>
            <person name="Shi W."/>
            <person name="Du L."/>
            <person name="Sun Y."/>
            <person name="Zhan W."/>
            <person name="Jiang J."/>
            <person name="Wang Q."/>
            <person name="Zhang B."/>
            <person name="Ji P."/>
            <person name="Sakyi L.B."/>
            <person name="Cui X."/>
            <person name="Yuan T."/>
            <person name="Jiang B."/>
            <person name="Yang W."/>
            <person name="Lam T.T.-Y."/>
            <person name="Chang Q."/>
            <person name="Ding S."/>
            <person name="Wang X."/>
            <person name="Zhu J."/>
            <person name="Ruan X."/>
            <person name="Zhao L."/>
            <person name="Wei J."/>
            <person name="Que T."/>
            <person name="Du C."/>
            <person name="Cheng J."/>
            <person name="Dai P."/>
            <person name="Han X."/>
            <person name="Huang E."/>
            <person name="Gao Y."/>
            <person name="Liu J."/>
            <person name="Shao H."/>
            <person name="Ye R."/>
            <person name="Li L."/>
            <person name="Wei W."/>
            <person name="Wang X."/>
            <person name="Wang C."/>
            <person name="Huo Q."/>
            <person name="Li W."/>
            <person name="Guo W."/>
            <person name="Chen H."/>
            <person name="Chen S."/>
            <person name="Zhou L."/>
            <person name="Zhou L."/>
            <person name="Ni X."/>
            <person name="Tian J."/>
            <person name="Zhou Y."/>
            <person name="Sheng Y."/>
            <person name="Liu T."/>
            <person name="Pan Y."/>
            <person name="Xia L."/>
            <person name="Li J."/>
            <person name="Zhao F."/>
            <person name="Cao W."/>
        </authorList>
    </citation>
    <scope>NUCLEOTIDE SEQUENCE</scope>
    <source>
        <strain evidence="1">Rsan-2018</strain>
        <tissue evidence="1">Larvae</tissue>
    </source>
</reference>
<dbReference type="InterPro" id="IPR044852">
    <property type="entry name" value="WBP2-like"/>
</dbReference>
<dbReference type="EMBL" id="JABSTV010001253">
    <property type="protein sequence ID" value="KAH7942829.1"/>
    <property type="molecule type" value="Genomic_DNA"/>
</dbReference>
<evidence type="ECO:0000313" key="2">
    <source>
        <dbReference type="Proteomes" id="UP000821837"/>
    </source>
</evidence>
<dbReference type="AlphaFoldDB" id="A0A9D4PHG1"/>
<dbReference type="VEuPathDB" id="VectorBase:RSAN_041595"/>